<protein>
    <submittedName>
        <fullName evidence="1">Uncharacterized protein</fullName>
    </submittedName>
</protein>
<proteinExistence type="predicted"/>
<organism evidence="1">
    <name type="scientific">Arundo donax</name>
    <name type="common">Giant reed</name>
    <name type="synonym">Donax arundinaceus</name>
    <dbReference type="NCBI Taxonomy" id="35708"/>
    <lineage>
        <taxon>Eukaryota</taxon>
        <taxon>Viridiplantae</taxon>
        <taxon>Streptophyta</taxon>
        <taxon>Embryophyta</taxon>
        <taxon>Tracheophyta</taxon>
        <taxon>Spermatophyta</taxon>
        <taxon>Magnoliopsida</taxon>
        <taxon>Liliopsida</taxon>
        <taxon>Poales</taxon>
        <taxon>Poaceae</taxon>
        <taxon>PACMAD clade</taxon>
        <taxon>Arundinoideae</taxon>
        <taxon>Arundineae</taxon>
        <taxon>Arundo</taxon>
    </lineage>
</organism>
<evidence type="ECO:0000313" key="1">
    <source>
        <dbReference type="EMBL" id="JAD45493.1"/>
    </source>
</evidence>
<reference evidence="1" key="2">
    <citation type="journal article" date="2015" name="Data Brief">
        <title>Shoot transcriptome of the giant reed, Arundo donax.</title>
        <authorList>
            <person name="Barrero R.A."/>
            <person name="Guerrero F.D."/>
            <person name="Moolhuijzen P."/>
            <person name="Goolsby J.A."/>
            <person name="Tidwell J."/>
            <person name="Bellgard S.E."/>
            <person name="Bellgard M.I."/>
        </authorList>
    </citation>
    <scope>NUCLEOTIDE SEQUENCE</scope>
    <source>
        <tissue evidence="1">Shoot tissue taken approximately 20 cm above the soil surface</tissue>
    </source>
</reference>
<reference evidence="1" key="1">
    <citation type="submission" date="2014-09" db="EMBL/GenBank/DDBJ databases">
        <authorList>
            <person name="Magalhaes I.L.F."/>
            <person name="Oliveira U."/>
            <person name="Santos F.R."/>
            <person name="Vidigal T.H.D.A."/>
            <person name="Brescovit A.D."/>
            <person name="Santos A.J."/>
        </authorList>
    </citation>
    <scope>NUCLEOTIDE SEQUENCE</scope>
    <source>
        <tissue evidence="1">Shoot tissue taken approximately 20 cm above the soil surface</tissue>
    </source>
</reference>
<name>A0A0A9A6C2_ARUDO</name>
<dbReference type="EMBL" id="GBRH01252402">
    <property type="protein sequence ID" value="JAD45493.1"/>
    <property type="molecule type" value="Transcribed_RNA"/>
</dbReference>
<dbReference type="AlphaFoldDB" id="A0A0A9A6C2"/>
<accession>A0A0A9A6C2</accession>
<sequence length="22" mass="2465">MASESCSNMYASYYKLELTSSV</sequence>